<dbReference type="AlphaFoldDB" id="A0A1B6DBQ9"/>
<evidence type="ECO:0000256" key="3">
    <source>
        <dbReference type="ARBA" id="ARBA00022771"/>
    </source>
</evidence>
<feature type="region of interest" description="Disordered" evidence="6">
    <location>
        <begin position="579"/>
        <end position="657"/>
    </location>
</feature>
<evidence type="ECO:0000259" key="7">
    <source>
        <dbReference type="PROSITE" id="PS50157"/>
    </source>
</evidence>
<keyword evidence="2" id="KW-0677">Repeat</keyword>
<name>A0A1B6DBQ9_9HEMI</name>
<feature type="compositionally biased region" description="Polar residues" evidence="6">
    <location>
        <begin position="682"/>
        <end position="696"/>
    </location>
</feature>
<gene>
    <name evidence="8" type="ORF">g.32620</name>
</gene>
<dbReference type="PROSITE" id="PS50157">
    <property type="entry name" value="ZINC_FINGER_C2H2_2"/>
    <property type="match status" value="1"/>
</dbReference>
<reference evidence="8" key="1">
    <citation type="submission" date="2015-12" db="EMBL/GenBank/DDBJ databases">
        <title>De novo transcriptome assembly of four potential Pierce s Disease insect vectors from Arizona vineyards.</title>
        <authorList>
            <person name="Tassone E.E."/>
        </authorList>
    </citation>
    <scope>NUCLEOTIDE SEQUENCE</scope>
</reference>
<evidence type="ECO:0000313" key="8">
    <source>
        <dbReference type="EMBL" id="JAS23124.1"/>
    </source>
</evidence>
<feature type="compositionally biased region" description="Polar residues" evidence="6">
    <location>
        <begin position="637"/>
        <end position="652"/>
    </location>
</feature>
<dbReference type="FunFam" id="3.30.160.60:FF:000100">
    <property type="entry name" value="Zinc finger 45-like"/>
    <property type="match status" value="1"/>
</dbReference>
<organism evidence="8">
    <name type="scientific">Clastoptera arizonana</name>
    <name type="common">Arizona spittle bug</name>
    <dbReference type="NCBI Taxonomy" id="38151"/>
    <lineage>
        <taxon>Eukaryota</taxon>
        <taxon>Metazoa</taxon>
        <taxon>Ecdysozoa</taxon>
        <taxon>Arthropoda</taxon>
        <taxon>Hexapoda</taxon>
        <taxon>Insecta</taxon>
        <taxon>Pterygota</taxon>
        <taxon>Neoptera</taxon>
        <taxon>Paraneoptera</taxon>
        <taxon>Hemiptera</taxon>
        <taxon>Auchenorrhyncha</taxon>
        <taxon>Cercopoidea</taxon>
        <taxon>Clastopteridae</taxon>
        <taxon>Clastoptera</taxon>
    </lineage>
</organism>
<dbReference type="EMBL" id="GEDC01014174">
    <property type="protein sequence ID" value="JAS23124.1"/>
    <property type="molecule type" value="Transcribed_RNA"/>
</dbReference>
<dbReference type="GO" id="GO:0008270">
    <property type="term" value="F:zinc ion binding"/>
    <property type="evidence" value="ECO:0007669"/>
    <property type="project" value="UniProtKB-KW"/>
</dbReference>
<dbReference type="PROSITE" id="PS00028">
    <property type="entry name" value="ZINC_FINGER_C2H2_1"/>
    <property type="match status" value="3"/>
</dbReference>
<evidence type="ECO:0000256" key="4">
    <source>
        <dbReference type="ARBA" id="ARBA00022833"/>
    </source>
</evidence>
<feature type="region of interest" description="Disordered" evidence="6">
    <location>
        <begin position="717"/>
        <end position="739"/>
    </location>
</feature>
<evidence type="ECO:0000256" key="1">
    <source>
        <dbReference type="ARBA" id="ARBA00022723"/>
    </source>
</evidence>
<feature type="region of interest" description="Disordered" evidence="6">
    <location>
        <begin position="672"/>
        <end position="696"/>
    </location>
</feature>
<feature type="compositionally biased region" description="Polar residues" evidence="6">
    <location>
        <begin position="224"/>
        <end position="240"/>
    </location>
</feature>
<dbReference type="PANTHER" id="PTHR24379">
    <property type="entry name" value="KRAB AND ZINC FINGER DOMAIN-CONTAINING"/>
    <property type="match status" value="1"/>
</dbReference>
<keyword evidence="4" id="KW-0862">Zinc</keyword>
<protein>
    <recommendedName>
        <fullName evidence="7">C2H2-type domain-containing protein</fullName>
    </recommendedName>
</protein>
<dbReference type="Pfam" id="PF13912">
    <property type="entry name" value="zf-C2H2_6"/>
    <property type="match status" value="2"/>
</dbReference>
<feature type="region of interest" description="Disordered" evidence="6">
    <location>
        <begin position="179"/>
        <end position="285"/>
    </location>
</feature>
<keyword evidence="3 5" id="KW-0863">Zinc-finger</keyword>
<sequence length="901" mass="97910">MSSSFAGSAFETLIKSEKIVEDLIDNSSTGQNQSKNLRKSFKVANNFEGYFKCRQENTGIKKLKCLDCKIIFEDHTSLYEHLFKHITQPRVILPEYQDLSTVIMKKSKGLASGPTKLNKVYEELNYGKNWEDKSKGKNQNPLKITLKKLPTAEFQVVHRKKKSDKFFAVGRQYSITDSEENISSGIGGSSPSPAATPPILNPPSPTPSEFLRPAGLLAPEDSVPSPTSNNDLTTPMSDYLSSPPELTKEDLDNSLPTTDHDDVGSNEEDNEMDGQVNEHSIQDETSRNMKKNEFANFEDSVSQSSVPSASPIGRTLTILAPSQVNNNAVANGSVLAEQTENNAVTEAFNVLRNIGNMEGSNEVREGVSVVSAAKLYNNAGNMMDMNSSNDGLGMLHNFMEQPQSNGMEYVPLDRLGGEICEVCDERAIDSDALEQHKISRGHFKCHLSPDCAIVLFNSASELNIHQQNTHGVMSNPPPVQQLAQQVQRLPVPYSGMNTPPQSVSPASSSLYRVPTAGLMNYPQQTSPAPFNNMGTPPYQGMPDRSFVMLSNGPNTSLNPHLSISPALQISQQQIQLPAVSPGGTRIGKRPGSVGSAESIPTKRRNEDPDCSLVSVQQQEMPQIPSLPQLPGGITLSRRGSTQPILTGSQQQAARKDTDSMTDKLAIRGITITPTANKGGGAQQISSQNGPRRNTPTVQVAPVQPASLKLGSSISITPASQTGRPNQQFAVPGVPGRNVMRQPVTTRLPTVDLTQDTPIRNRNRPKRFTCQVCDKTFQTQDILNQHMATHRSPSKLPFKCSLCTAQYPTHQALQNHNNHFHKEGSEMALPVVDLKQQGVVQKLSSLGIRHAIPLSQLTNQSDGTFGIPIIAIDNARNPAVANLGRLGASNVLSIGPLQPIGR</sequence>
<dbReference type="InterPro" id="IPR036236">
    <property type="entry name" value="Znf_C2H2_sf"/>
</dbReference>
<evidence type="ECO:0000256" key="5">
    <source>
        <dbReference type="PROSITE-ProRule" id="PRU00042"/>
    </source>
</evidence>
<feature type="compositionally biased region" description="Polar residues" evidence="6">
    <location>
        <begin position="717"/>
        <end position="728"/>
    </location>
</feature>
<evidence type="ECO:0000256" key="2">
    <source>
        <dbReference type="ARBA" id="ARBA00022737"/>
    </source>
</evidence>
<proteinExistence type="predicted"/>
<dbReference type="InterPro" id="IPR013087">
    <property type="entry name" value="Znf_C2H2_type"/>
</dbReference>
<keyword evidence="1" id="KW-0479">Metal-binding</keyword>
<evidence type="ECO:0000256" key="6">
    <source>
        <dbReference type="SAM" id="MobiDB-lite"/>
    </source>
</evidence>
<feature type="domain" description="C2H2-type" evidence="7">
    <location>
        <begin position="767"/>
        <end position="794"/>
    </location>
</feature>
<dbReference type="SMART" id="SM00355">
    <property type="entry name" value="ZnF_C2H2"/>
    <property type="match status" value="5"/>
</dbReference>
<dbReference type="PANTHER" id="PTHR24379:SF121">
    <property type="entry name" value="C2H2-TYPE DOMAIN-CONTAINING PROTEIN"/>
    <property type="match status" value="1"/>
</dbReference>
<dbReference type="Gene3D" id="3.30.160.60">
    <property type="entry name" value="Classic Zinc Finger"/>
    <property type="match status" value="1"/>
</dbReference>
<dbReference type="SUPFAM" id="SSF57667">
    <property type="entry name" value="beta-beta-alpha zinc fingers"/>
    <property type="match status" value="1"/>
</dbReference>
<accession>A0A1B6DBQ9</accession>
<feature type="compositionally biased region" description="Pro residues" evidence="6">
    <location>
        <begin position="194"/>
        <end position="206"/>
    </location>
</feature>